<protein>
    <submittedName>
        <fullName evidence="1">Uncharacterized protein</fullName>
    </submittedName>
</protein>
<reference evidence="1" key="1">
    <citation type="submission" date="2023-04" db="EMBL/GenBank/DDBJ databases">
        <authorList>
            <person name="Vijverberg K."/>
            <person name="Xiong W."/>
            <person name="Schranz E."/>
        </authorList>
    </citation>
    <scope>NUCLEOTIDE SEQUENCE</scope>
</reference>
<evidence type="ECO:0000313" key="1">
    <source>
        <dbReference type="EMBL" id="CAI9264979.1"/>
    </source>
</evidence>
<evidence type="ECO:0000313" key="2">
    <source>
        <dbReference type="Proteomes" id="UP001177003"/>
    </source>
</evidence>
<organism evidence="1 2">
    <name type="scientific">Lactuca saligna</name>
    <name type="common">Willowleaf lettuce</name>
    <dbReference type="NCBI Taxonomy" id="75948"/>
    <lineage>
        <taxon>Eukaryota</taxon>
        <taxon>Viridiplantae</taxon>
        <taxon>Streptophyta</taxon>
        <taxon>Embryophyta</taxon>
        <taxon>Tracheophyta</taxon>
        <taxon>Spermatophyta</taxon>
        <taxon>Magnoliopsida</taxon>
        <taxon>eudicotyledons</taxon>
        <taxon>Gunneridae</taxon>
        <taxon>Pentapetalae</taxon>
        <taxon>asterids</taxon>
        <taxon>campanulids</taxon>
        <taxon>Asterales</taxon>
        <taxon>Asteraceae</taxon>
        <taxon>Cichorioideae</taxon>
        <taxon>Cichorieae</taxon>
        <taxon>Lactucinae</taxon>
        <taxon>Lactuca</taxon>
    </lineage>
</organism>
<name>A0AA35UV31_LACSI</name>
<keyword evidence="2" id="KW-1185">Reference proteome</keyword>
<dbReference type="EMBL" id="OX465086">
    <property type="protein sequence ID" value="CAI9264979.1"/>
    <property type="molecule type" value="Genomic_DNA"/>
</dbReference>
<sequence length="172" mass="19924">MSCHEGAINVTFVSHKLRLILFGPTNDAPISGEMFAINTIDDYVYEHTANMLYGTTHNLEKIISCNRSKASDDCMSQHKKRRLGNTKHDYTHSQKSKMKVLHDIKHQLKKFTRWKDAWLFKTRFKHHRGRIKHKIVDLHKDKKGMPNDPVPQSKVSDLIVGFQGSQLTYDPP</sequence>
<gene>
    <name evidence="1" type="ORF">LSALG_LOCUS5608</name>
</gene>
<dbReference type="Proteomes" id="UP001177003">
    <property type="component" value="Chromosome 0"/>
</dbReference>
<dbReference type="AlphaFoldDB" id="A0AA35UV31"/>
<accession>A0AA35UV31</accession>
<proteinExistence type="predicted"/>